<dbReference type="STRING" id="407022.SAMN05661044_04298"/>
<feature type="signal peptide" evidence="2">
    <location>
        <begin position="1"/>
        <end position="27"/>
    </location>
</feature>
<gene>
    <name evidence="3" type="ORF">SAMN05661044_04298</name>
</gene>
<evidence type="ECO:0008006" key="5">
    <source>
        <dbReference type="Google" id="ProtNLM"/>
    </source>
</evidence>
<accession>A0A1H7VQU8</accession>
<feature type="chain" id="PRO_5011536812" description="CarboxypepD_reg-like domain-containing protein" evidence="2">
    <location>
        <begin position="28"/>
        <end position="257"/>
    </location>
</feature>
<keyword evidence="2" id="KW-0732">Signal</keyword>
<sequence>MKNRKYNYALPFFLALISFILPHPLKAQEKLQGIVLEKGTTKRVDEATITNRRTLEKAISNSEGGFVIPAKVGDTLIVTKYAYSSDYYRIVDPKNITVSLNPTIELQTVTVTGKTRKEELQDVLEDYKKQGIYSIGKPKALSYIFNPLSALYGAFGKTAKNARRFNNYAQHEIEETEVDKKFNKYNVSEITGLEGNDLLNFMSLYRPSYEECKYWNEYDVRNYLKTSLERFEKDGRPTADTLPKIPIPTQKLNEKEQ</sequence>
<feature type="region of interest" description="Disordered" evidence="1">
    <location>
        <begin position="235"/>
        <end position="257"/>
    </location>
</feature>
<evidence type="ECO:0000313" key="4">
    <source>
        <dbReference type="Proteomes" id="UP000199421"/>
    </source>
</evidence>
<dbReference type="Proteomes" id="UP000199421">
    <property type="component" value="Unassembled WGS sequence"/>
</dbReference>
<name>A0A1H7VQU8_OLID1</name>
<dbReference type="RefSeq" id="WP_093328724.1">
    <property type="nucleotide sequence ID" value="NZ_FOAF01000007.1"/>
</dbReference>
<reference evidence="4" key="1">
    <citation type="submission" date="2016-10" db="EMBL/GenBank/DDBJ databases">
        <authorList>
            <person name="Varghese N."/>
            <person name="Submissions S."/>
        </authorList>
    </citation>
    <scope>NUCLEOTIDE SEQUENCE [LARGE SCALE GENOMIC DNA]</scope>
    <source>
        <strain evidence="4">DSM 18733</strain>
    </source>
</reference>
<organism evidence="3 4">
    <name type="scientific">Olivibacter domesticus</name>
    <name type="common">Pseudosphingobacterium domesticum</name>
    <dbReference type="NCBI Taxonomy" id="407022"/>
    <lineage>
        <taxon>Bacteria</taxon>
        <taxon>Pseudomonadati</taxon>
        <taxon>Bacteroidota</taxon>
        <taxon>Sphingobacteriia</taxon>
        <taxon>Sphingobacteriales</taxon>
        <taxon>Sphingobacteriaceae</taxon>
        <taxon>Olivibacter</taxon>
    </lineage>
</organism>
<keyword evidence="4" id="KW-1185">Reference proteome</keyword>
<protein>
    <recommendedName>
        <fullName evidence="5">CarboxypepD_reg-like domain-containing protein</fullName>
    </recommendedName>
</protein>
<dbReference type="OrthoDB" id="789400at2"/>
<evidence type="ECO:0000256" key="2">
    <source>
        <dbReference type="SAM" id="SignalP"/>
    </source>
</evidence>
<evidence type="ECO:0000256" key="1">
    <source>
        <dbReference type="SAM" id="MobiDB-lite"/>
    </source>
</evidence>
<evidence type="ECO:0000313" key="3">
    <source>
        <dbReference type="EMBL" id="SEM11540.1"/>
    </source>
</evidence>
<dbReference type="EMBL" id="FOAF01000007">
    <property type="protein sequence ID" value="SEM11540.1"/>
    <property type="molecule type" value="Genomic_DNA"/>
</dbReference>
<proteinExistence type="predicted"/>
<dbReference type="AlphaFoldDB" id="A0A1H7VQU8"/>